<feature type="compositionally biased region" description="Basic and acidic residues" evidence="1">
    <location>
        <begin position="57"/>
        <end position="76"/>
    </location>
</feature>
<evidence type="ECO:0000313" key="2">
    <source>
        <dbReference type="EMBL" id="AVD99195.1"/>
    </source>
</evidence>
<accession>A0A2L1IVL4</accession>
<proteinExistence type="predicted"/>
<evidence type="ECO:0000256" key="1">
    <source>
        <dbReference type="SAM" id="MobiDB-lite"/>
    </source>
</evidence>
<feature type="compositionally biased region" description="Polar residues" evidence="1">
    <location>
        <begin position="33"/>
        <end position="42"/>
    </location>
</feature>
<dbReference type="EMBL" id="MG757152">
    <property type="protein sequence ID" value="AVD99195.1"/>
    <property type="molecule type" value="Genomic_DNA"/>
</dbReference>
<dbReference type="Proteomes" id="UP000241536">
    <property type="component" value="Segment"/>
</dbReference>
<gene>
    <name evidence="2" type="ORF">SEA_ADGERS_101</name>
</gene>
<feature type="region of interest" description="Disordered" evidence="1">
    <location>
        <begin position="319"/>
        <end position="343"/>
    </location>
</feature>
<reference evidence="2 3" key="1">
    <citation type="submission" date="2018-01" db="EMBL/GenBank/DDBJ databases">
        <authorList>
            <person name="McShane A."/>
            <person name="Rice J."/>
            <person name="Tompkins H."/>
            <person name="Peyla J."/>
            <person name="Zimmerman A."/>
            <person name="Korey C.A."/>
            <person name="Delesalle V.A."/>
            <person name="Garlena R.A."/>
            <person name="Russell D.A."/>
            <person name="Pope W.H."/>
            <person name="Jacobs-Sera D."/>
            <person name="Hendrix R.W."/>
            <person name="Hatfull G.F."/>
        </authorList>
    </citation>
    <scope>NUCLEOTIDE SEQUENCE [LARGE SCALE GENOMIC DNA]</scope>
</reference>
<feature type="compositionally biased region" description="Polar residues" evidence="1">
    <location>
        <begin position="330"/>
        <end position="343"/>
    </location>
</feature>
<protein>
    <submittedName>
        <fullName evidence="2">Uncharacterized protein</fullName>
    </submittedName>
</protein>
<evidence type="ECO:0000313" key="3">
    <source>
        <dbReference type="Proteomes" id="UP000241536"/>
    </source>
</evidence>
<name>A0A2L1IVL4_9CAUD</name>
<organism evidence="2 3">
    <name type="scientific">Gordonia phage Adgers</name>
    <dbReference type="NCBI Taxonomy" id="2079413"/>
    <lineage>
        <taxon>Viruses</taxon>
        <taxon>Duplodnaviria</taxon>
        <taxon>Heunggongvirae</taxon>
        <taxon>Uroviricota</taxon>
        <taxon>Caudoviricetes</taxon>
        <taxon>Montyvirus</taxon>
        <taxon>Montyvirus adgers</taxon>
    </lineage>
</organism>
<feature type="region of interest" description="Disordered" evidence="1">
    <location>
        <begin position="30"/>
        <end position="76"/>
    </location>
</feature>
<keyword evidence="3" id="KW-1185">Reference proteome</keyword>
<sequence length="343" mass="36261">MNHHEKHNGPTGPTNQEVIIMARTDIFDETTTDDSTVVATETNQEDTVTEPTAETKPATESDVDKAAKQAAADAEHMPNVEKFKAVVTEAVEAADPSTGTVSEADLDKVAEAYRGVTGGIKYKNLAKDFVDESMKAALPAGEYIKAVSYNEVSEKLRTTKAAPKASAPKVDPKEAFGERVAILELGLQLLTDRVPAEAEDYEVPSVDAAYNQAVAYLNWSEADEATRGEEPELSPIAAAAVKVFNGKGIGGRRTGTSAPRAPFTGTRRNVGNHISSAFEGVESGTFLTVSEIVKHRSEEYGDDAPSSGAVSARLFPQGDASKCNVEGITPGTNDAGTKGATKN</sequence>